<dbReference type="SUPFAM" id="SSF53633">
    <property type="entry name" value="Carbamate kinase-like"/>
    <property type="match status" value="1"/>
</dbReference>
<evidence type="ECO:0000256" key="4">
    <source>
        <dbReference type="ARBA" id="ARBA00022840"/>
    </source>
</evidence>
<dbReference type="CDD" id="cd21157">
    <property type="entry name" value="PUA_G5K"/>
    <property type="match status" value="1"/>
</dbReference>
<feature type="region of interest" description="Disordered" evidence="5">
    <location>
        <begin position="298"/>
        <end position="350"/>
    </location>
</feature>
<organism evidence="7 8">
    <name type="scientific">Eimeria tenella</name>
    <name type="common">Coccidian parasite</name>
    <dbReference type="NCBI Taxonomy" id="5802"/>
    <lineage>
        <taxon>Eukaryota</taxon>
        <taxon>Sar</taxon>
        <taxon>Alveolata</taxon>
        <taxon>Apicomplexa</taxon>
        <taxon>Conoidasida</taxon>
        <taxon>Coccidia</taxon>
        <taxon>Eucoccidiorida</taxon>
        <taxon>Eimeriorina</taxon>
        <taxon>Eimeriidae</taxon>
        <taxon>Eimeria</taxon>
    </lineage>
</organism>
<dbReference type="VEuPathDB" id="ToxoDB:ETH2_0514800"/>
<evidence type="ECO:0000313" key="8">
    <source>
        <dbReference type="Proteomes" id="UP000030747"/>
    </source>
</evidence>
<keyword evidence="8" id="KW-1185">Reference proteome</keyword>
<dbReference type="VEuPathDB" id="ToxoDB:ETH_00032260"/>
<dbReference type="OMA" id="VTISAHW"/>
<protein>
    <submittedName>
        <fullName evidence="7">Glutamate 5-kinase, putative</fullName>
    </submittedName>
</protein>
<keyword evidence="4" id="KW-0067">ATP-binding</keyword>
<name>U6L4Z8_EIMTE</name>
<dbReference type="PROSITE" id="PS00902">
    <property type="entry name" value="GLUTAMATE_5_KINASE"/>
    <property type="match status" value="1"/>
</dbReference>
<dbReference type="EMBL" id="HG678103">
    <property type="protein sequence ID" value="CDJ45241.1"/>
    <property type="molecule type" value="Genomic_DNA"/>
</dbReference>
<dbReference type="GeneID" id="25255518"/>
<keyword evidence="3 7" id="KW-0418">Kinase</keyword>
<gene>
    <name evidence="7" type="ORF">ETH_00032260</name>
</gene>
<feature type="compositionally biased region" description="Polar residues" evidence="5">
    <location>
        <begin position="305"/>
        <end position="317"/>
    </location>
</feature>
<dbReference type="GO" id="GO:0004349">
    <property type="term" value="F:glutamate 5-kinase activity"/>
    <property type="evidence" value="ECO:0007669"/>
    <property type="project" value="InterPro"/>
</dbReference>
<accession>U6L4Z8</accession>
<feature type="region of interest" description="Disordered" evidence="5">
    <location>
        <begin position="268"/>
        <end position="287"/>
    </location>
</feature>
<dbReference type="InterPro" id="IPR001048">
    <property type="entry name" value="Asp/Glu/Uridylate_kinase"/>
</dbReference>
<reference evidence="7" key="1">
    <citation type="submission" date="2013-10" db="EMBL/GenBank/DDBJ databases">
        <title>Genomic analysis of the causative agents of coccidiosis in chickens.</title>
        <authorList>
            <person name="Reid A.J."/>
            <person name="Blake D."/>
            <person name="Billington K."/>
            <person name="Browne H."/>
            <person name="Dunn M."/>
            <person name="Hung S."/>
            <person name="Kawahara F."/>
            <person name="Miranda-Saavedra D."/>
            <person name="Mourier T."/>
            <person name="Nagra H."/>
            <person name="Otto T.D."/>
            <person name="Rawlings N."/>
            <person name="Sanchez A."/>
            <person name="Sanders M."/>
            <person name="Subramaniam C."/>
            <person name="Tay Y."/>
            <person name="Dear P."/>
            <person name="Doerig C."/>
            <person name="Gruber A."/>
            <person name="Parkinson J."/>
            <person name="Shirley M."/>
            <person name="Wan K.L."/>
            <person name="Berriman M."/>
            <person name="Tomley F."/>
            <person name="Pain A."/>
        </authorList>
    </citation>
    <scope>NUCLEOTIDE SEQUENCE [LARGE SCALE GENOMIC DNA]</scope>
    <source>
        <strain evidence="7">Houghton</strain>
    </source>
</reference>
<feature type="compositionally biased region" description="Low complexity" evidence="5">
    <location>
        <begin position="318"/>
        <end position="328"/>
    </location>
</feature>
<dbReference type="PROSITE" id="PS50890">
    <property type="entry name" value="PUA"/>
    <property type="match status" value="1"/>
</dbReference>
<dbReference type="RefSeq" id="XP_013235988.1">
    <property type="nucleotide sequence ID" value="XM_013380534.1"/>
</dbReference>
<keyword evidence="1" id="KW-0808">Transferase</keyword>
<dbReference type="InterPro" id="IPR036974">
    <property type="entry name" value="PUA_sf"/>
</dbReference>
<evidence type="ECO:0000256" key="5">
    <source>
        <dbReference type="SAM" id="MobiDB-lite"/>
    </source>
</evidence>
<dbReference type="InterPro" id="IPR019797">
    <property type="entry name" value="Glutamate_5-kinase_CS"/>
</dbReference>
<dbReference type="SMART" id="SM00359">
    <property type="entry name" value="PUA"/>
    <property type="match status" value="1"/>
</dbReference>
<dbReference type="PANTHER" id="PTHR43654:SF3">
    <property type="entry name" value="GLUTAMATE 5-KINASE"/>
    <property type="match status" value="1"/>
</dbReference>
<sequence length="500" mass="52596">MNDKFVLLKFAGSEKKTEQVVPIINENDSVSTEELRFGDNDLLAATCAAAAAADFLFLLTDVECLYTRDPRFFRDASPVYFVNAFTDVYSYLSSSSSSSNSSSSNSSNNNNNGSNDNGNNSNSSSSSSSSGSSSSSSNNWGTGGMLSKVRAAKLATNLGINVAVINGSKPERVLSILYYLAARPAAAATAAAAAEAAAAEAAEAAADTTEEETETDFTSSECYSAADMNWPLLSSSSRGISSRDFKGEATSPTAAAGAAAAAAADNSTGQLASRSGEVPAADPAAAATAATATDTAIAAAAPPKSATSEYTHKQNGPQQQQQQQQQQQEFWKRPPPIRFSVPSEEEMKTSPPPFTGTIFAATGAPRGPSVALLKRWILSLPIGGEIYVDLGCAKSIIKNRKSLFAAGIKDVRGSFAAGECVSIYLFGYKPKGSKEAAELARCICSFSSSELRVIKGHRSRDFERLLGYSCAAEVSNRRFLVLLLMNGEEPLQQLCQGDFK</sequence>
<evidence type="ECO:0000259" key="6">
    <source>
        <dbReference type="SMART" id="SM00359"/>
    </source>
</evidence>
<dbReference type="SUPFAM" id="SSF88697">
    <property type="entry name" value="PUA domain-like"/>
    <property type="match status" value="1"/>
</dbReference>
<dbReference type="GO" id="GO:0005829">
    <property type="term" value="C:cytosol"/>
    <property type="evidence" value="ECO:0007669"/>
    <property type="project" value="TreeGrafter"/>
</dbReference>
<dbReference type="InterPro" id="IPR001057">
    <property type="entry name" value="Glu/AcGlu_kinase"/>
</dbReference>
<evidence type="ECO:0000256" key="3">
    <source>
        <dbReference type="ARBA" id="ARBA00022777"/>
    </source>
</evidence>
<keyword evidence="2" id="KW-0547">Nucleotide-binding</keyword>
<dbReference type="PRINTS" id="PR00474">
    <property type="entry name" value="GLU5KINASE"/>
</dbReference>
<dbReference type="PANTHER" id="PTHR43654">
    <property type="entry name" value="GLUTAMATE 5-KINASE"/>
    <property type="match status" value="1"/>
</dbReference>
<dbReference type="Gene3D" id="2.30.130.10">
    <property type="entry name" value="PUA domain"/>
    <property type="match status" value="1"/>
</dbReference>
<evidence type="ECO:0000256" key="2">
    <source>
        <dbReference type="ARBA" id="ARBA00022741"/>
    </source>
</evidence>
<dbReference type="GO" id="GO:0005524">
    <property type="term" value="F:ATP binding"/>
    <property type="evidence" value="ECO:0007669"/>
    <property type="project" value="UniProtKB-KW"/>
</dbReference>
<dbReference type="Gene3D" id="3.40.1160.10">
    <property type="entry name" value="Acetylglutamate kinase-like"/>
    <property type="match status" value="1"/>
</dbReference>
<dbReference type="GO" id="GO:0003723">
    <property type="term" value="F:RNA binding"/>
    <property type="evidence" value="ECO:0007669"/>
    <property type="project" value="InterPro"/>
</dbReference>
<dbReference type="InterPro" id="IPR015947">
    <property type="entry name" value="PUA-like_sf"/>
</dbReference>
<evidence type="ECO:0000256" key="1">
    <source>
        <dbReference type="ARBA" id="ARBA00022679"/>
    </source>
</evidence>
<dbReference type="Pfam" id="PF00696">
    <property type="entry name" value="AA_kinase"/>
    <property type="match status" value="1"/>
</dbReference>
<dbReference type="Pfam" id="PF01472">
    <property type="entry name" value="PUA"/>
    <property type="match status" value="1"/>
</dbReference>
<proteinExistence type="predicted"/>
<dbReference type="InterPro" id="IPR002478">
    <property type="entry name" value="PUA"/>
</dbReference>
<dbReference type="AlphaFoldDB" id="U6L4Z8"/>
<dbReference type="OrthoDB" id="409889at2759"/>
<evidence type="ECO:0000313" key="7">
    <source>
        <dbReference type="EMBL" id="CDJ45241.1"/>
    </source>
</evidence>
<dbReference type="InterPro" id="IPR036393">
    <property type="entry name" value="AceGlu_kinase-like_sf"/>
</dbReference>
<reference evidence="7" key="2">
    <citation type="submission" date="2013-10" db="EMBL/GenBank/DDBJ databases">
        <authorList>
            <person name="Aslett M."/>
        </authorList>
    </citation>
    <scope>NUCLEOTIDE SEQUENCE [LARGE SCALE GENOMIC DNA]</scope>
    <source>
        <strain evidence="7">Houghton</strain>
    </source>
</reference>
<feature type="domain" description="PUA" evidence="6">
    <location>
        <begin position="384"/>
        <end position="475"/>
    </location>
</feature>
<dbReference type="Proteomes" id="UP000030747">
    <property type="component" value="Unassembled WGS sequence"/>
</dbReference>
<feature type="region of interest" description="Disordered" evidence="5">
    <location>
        <begin position="97"/>
        <end position="139"/>
    </location>
</feature>